<organism evidence="2 3">
    <name type="scientific">Mycena maculata</name>
    <dbReference type="NCBI Taxonomy" id="230809"/>
    <lineage>
        <taxon>Eukaryota</taxon>
        <taxon>Fungi</taxon>
        <taxon>Dikarya</taxon>
        <taxon>Basidiomycota</taxon>
        <taxon>Agaricomycotina</taxon>
        <taxon>Agaricomycetes</taxon>
        <taxon>Agaricomycetidae</taxon>
        <taxon>Agaricales</taxon>
        <taxon>Marasmiineae</taxon>
        <taxon>Mycenaceae</taxon>
        <taxon>Mycena</taxon>
    </lineage>
</organism>
<dbReference type="EMBL" id="JARJLG010000025">
    <property type="protein sequence ID" value="KAJ7769674.1"/>
    <property type="molecule type" value="Genomic_DNA"/>
</dbReference>
<evidence type="ECO:0000313" key="2">
    <source>
        <dbReference type="EMBL" id="KAJ7769674.1"/>
    </source>
</evidence>
<dbReference type="AlphaFoldDB" id="A0AAD7JSR1"/>
<dbReference type="Proteomes" id="UP001215280">
    <property type="component" value="Unassembled WGS sequence"/>
</dbReference>
<gene>
    <name evidence="2" type="ORF">DFH07DRAFT_735909</name>
</gene>
<evidence type="ECO:0000256" key="1">
    <source>
        <dbReference type="SAM" id="SignalP"/>
    </source>
</evidence>
<reference evidence="2" key="1">
    <citation type="submission" date="2023-03" db="EMBL/GenBank/DDBJ databases">
        <title>Massive genome expansion in bonnet fungi (Mycena s.s.) driven by repeated elements and novel gene families across ecological guilds.</title>
        <authorList>
            <consortium name="Lawrence Berkeley National Laboratory"/>
            <person name="Harder C.B."/>
            <person name="Miyauchi S."/>
            <person name="Viragh M."/>
            <person name="Kuo A."/>
            <person name="Thoen E."/>
            <person name="Andreopoulos B."/>
            <person name="Lu D."/>
            <person name="Skrede I."/>
            <person name="Drula E."/>
            <person name="Henrissat B."/>
            <person name="Morin E."/>
            <person name="Kohler A."/>
            <person name="Barry K."/>
            <person name="LaButti K."/>
            <person name="Morin E."/>
            <person name="Salamov A."/>
            <person name="Lipzen A."/>
            <person name="Mereny Z."/>
            <person name="Hegedus B."/>
            <person name="Baldrian P."/>
            <person name="Stursova M."/>
            <person name="Weitz H."/>
            <person name="Taylor A."/>
            <person name="Grigoriev I.V."/>
            <person name="Nagy L.G."/>
            <person name="Martin F."/>
            <person name="Kauserud H."/>
        </authorList>
    </citation>
    <scope>NUCLEOTIDE SEQUENCE</scope>
    <source>
        <strain evidence="2">CBHHK188m</strain>
    </source>
</reference>
<keyword evidence="1" id="KW-0732">Signal</keyword>
<comment type="caution">
    <text evidence="2">The sequence shown here is derived from an EMBL/GenBank/DDBJ whole genome shotgun (WGS) entry which is preliminary data.</text>
</comment>
<evidence type="ECO:0000313" key="3">
    <source>
        <dbReference type="Proteomes" id="UP001215280"/>
    </source>
</evidence>
<sequence>MHTGSRLRQLFVTLLLFCEPSRPHHLWAEFRPNICDDLSHRLRTMGLNPTDEDVYDYGLFLLDNLLKESGRTLRDWPVML</sequence>
<keyword evidence="3" id="KW-1185">Reference proteome</keyword>
<name>A0AAD7JSR1_9AGAR</name>
<feature type="signal peptide" evidence="1">
    <location>
        <begin position="1"/>
        <end position="23"/>
    </location>
</feature>
<protein>
    <submittedName>
        <fullName evidence="2">Uncharacterized protein</fullName>
    </submittedName>
</protein>
<feature type="chain" id="PRO_5042220529" evidence="1">
    <location>
        <begin position="24"/>
        <end position="80"/>
    </location>
</feature>
<proteinExistence type="predicted"/>
<accession>A0AAD7JSR1</accession>